<dbReference type="EMBL" id="SJZB01000042">
    <property type="protein sequence ID" value="TCJ12771.1"/>
    <property type="molecule type" value="Genomic_DNA"/>
</dbReference>
<reference evidence="1 2" key="1">
    <citation type="submission" date="2019-03" db="EMBL/GenBank/DDBJ databases">
        <title>Genome sequence of Thiobacillaceae bacterium LSR1, a sulfur-oxidizing bacterium isolated from freshwater sediment.</title>
        <authorList>
            <person name="Li S."/>
        </authorList>
    </citation>
    <scope>NUCLEOTIDE SEQUENCE [LARGE SCALE GENOMIC DNA]</scope>
    <source>
        <strain evidence="1 2">LSR1</strain>
    </source>
</reference>
<dbReference type="GO" id="GO:0016740">
    <property type="term" value="F:transferase activity"/>
    <property type="evidence" value="ECO:0007669"/>
    <property type="project" value="UniProtKB-KW"/>
</dbReference>
<keyword evidence="2" id="KW-1185">Reference proteome</keyword>
<name>A0A4R1B4C5_9PROT</name>
<keyword evidence="1" id="KW-0808">Transferase</keyword>
<dbReference type="AlphaFoldDB" id="A0A4R1B4C5"/>
<comment type="caution">
    <text evidence="1">The sequence shown here is derived from an EMBL/GenBank/DDBJ whole genome shotgun (WGS) entry which is preliminary data.</text>
</comment>
<accession>A0A4R1B4C5</accession>
<gene>
    <name evidence="1" type="ORF">EZJ19_11055</name>
</gene>
<sequence>MNYPDAIDPDRVGEYPALAKSGAGYFFDQVLEYRVWCHPERGAPDEYDGADYYYAFATYGEALAFSNGRAGAEEPLALVRQFEWIDEPEPGLFRHENGERIAEWRVEWLADGPRRPGDIETFMAGRAKRDA</sequence>
<organism evidence="1 2">
    <name type="scientific">Parasulfuritortus cantonensis</name>
    <dbReference type="NCBI Taxonomy" id="2528202"/>
    <lineage>
        <taxon>Bacteria</taxon>
        <taxon>Pseudomonadati</taxon>
        <taxon>Pseudomonadota</taxon>
        <taxon>Betaproteobacteria</taxon>
        <taxon>Nitrosomonadales</taxon>
        <taxon>Thiobacillaceae</taxon>
        <taxon>Parasulfuritortus</taxon>
    </lineage>
</organism>
<dbReference type="OrthoDB" id="194151at2"/>
<protein>
    <submittedName>
        <fullName evidence="1">GCN5 family acetyltransferase</fullName>
    </submittedName>
</protein>
<dbReference type="Proteomes" id="UP000295443">
    <property type="component" value="Unassembled WGS sequence"/>
</dbReference>
<evidence type="ECO:0000313" key="2">
    <source>
        <dbReference type="Proteomes" id="UP000295443"/>
    </source>
</evidence>
<evidence type="ECO:0000313" key="1">
    <source>
        <dbReference type="EMBL" id="TCJ12771.1"/>
    </source>
</evidence>
<proteinExistence type="predicted"/>
<dbReference type="RefSeq" id="WP_131447541.1">
    <property type="nucleotide sequence ID" value="NZ_SJZB01000042.1"/>
</dbReference>